<dbReference type="PROSITE" id="PS51482">
    <property type="entry name" value="DEGV"/>
    <property type="match status" value="1"/>
</dbReference>
<evidence type="ECO:0000313" key="2">
    <source>
        <dbReference type="EMBL" id="RDY67875.1"/>
    </source>
</evidence>
<dbReference type="InterPro" id="IPR003797">
    <property type="entry name" value="DegV"/>
</dbReference>
<dbReference type="SUPFAM" id="SSF82549">
    <property type="entry name" value="DAK1/DegV-like"/>
    <property type="match status" value="1"/>
</dbReference>
<dbReference type="Pfam" id="PF02645">
    <property type="entry name" value="DegV"/>
    <property type="match status" value="1"/>
</dbReference>
<dbReference type="Proteomes" id="UP000256829">
    <property type="component" value="Unassembled WGS sequence"/>
</dbReference>
<dbReference type="NCBIfam" id="TIGR00762">
    <property type="entry name" value="DegV"/>
    <property type="match status" value="1"/>
</dbReference>
<evidence type="ECO:0000256" key="1">
    <source>
        <dbReference type="ARBA" id="ARBA00023121"/>
    </source>
</evidence>
<name>A0A3D8VEY6_9GAMM</name>
<dbReference type="Gene3D" id="3.30.1180.10">
    <property type="match status" value="1"/>
</dbReference>
<comment type="caution">
    <text evidence="2">The sequence shown here is derived from an EMBL/GenBank/DDBJ whole genome shotgun (WGS) entry which is preliminary data.</text>
</comment>
<dbReference type="InterPro" id="IPR050270">
    <property type="entry name" value="DegV_domain_contain"/>
</dbReference>
<dbReference type="GO" id="GO:0008289">
    <property type="term" value="F:lipid binding"/>
    <property type="evidence" value="ECO:0007669"/>
    <property type="project" value="UniProtKB-KW"/>
</dbReference>
<protein>
    <submittedName>
        <fullName evidence="2">DegV domain-containing protein</fullName>
    </submittedName>
</protein>
<dbReference type="RefSeq" id="WP_115841998.1">
    <property type="nucleotide sequence ID" value="NZ_CP183976.1"/>
</dbReference>
<evidence type="ECO:0000313" key="3">
    <source>
        <dbReference type="Proteomes" id="UP000256829"/>
    </source>
</evidence>
<dbReference type="InterPro" id="IPR043168">
    <property type="entry name" value="DegV_C"/>
</dbReference>
<keyword evidence="3" id="KW-1185">Reference proteome</keyword>
<proteinExistence type="predicted"/>
<dbReference type="PANTHER" id="PTHR33434">
    <property type="entry name" value="DEGV DOMAIN-CONTAINING PROTEIN DR_1986-RELATED"/>
    <property type="match status" value="1"/>
</dbReference>
<gene>
    <name evidence="2" type="ORF">DX912_08195</name>
</gene>
<dbReference type="EMBL" id="QTJR01000004">
    <property type="protein sequence ID" value="RDY67875.1"/>
    <property type="molecule type" value="Genomic_DNA"/>
</dbReference>
<dbReference type="Gene3D" id="3.40.50.10170">
    <property type="match status" value="1"/>
</dbReference>
<accession>A0A3D8VEY6</accession>
<dbReference type="AlphaFoldDB" id="A0A3D8VEY6"/>
<sequence>MRIGLVVDSACDLPLQYLEQHEVSVLPITVRIGEAVLADHRDEQATLEFLHAHVAERGHEAQTMPYTVQQIQDLFLQRLVIDYDYVFCMTITKTRSPIFDNAQQASFAILNDYKPVRAAAGNATPFALRVVDTQNLFAAQGVTAVEAIRLRAAGEGAPKIRARLEHLALHTQGYMVPPDLYYLRNRARAKGDRSVGFLSAALGSALDIKPILHANRGETGPAAKIKGFEPAVQKLFEHVSQRVERGELLTPTMCLSYGGELEGLRALPGYERLRDACASNNVELFESVMSLTGMVNVGKGAVVVGFAAEGQKFTA</sequence>
<keyword evidence="1" id="KW-0446">Lipid-binding</keyword>
<organism evidence="2 3">
    <name type="scientific">Lysobacter soli</name>
    <dbReference type="NCBI Taxonomy" id="453783"/>
    <lineage>
        <taxon>Bacteria</taxon>
        <taxon>Pseudomonadati</taxon>
        <taxon>Pseudomonadota</taxon>
        <taxon>Gammaproteobacteria</taxon>
        <taxon>Lysobacterales</taxon>
        <taxon>Lysobacteraceae</taxon>
        <taxon>Lysobacter</taxon>
    </lineage>
</organism>
<reference evidence="2 3" key="1">
    <citation type="submission" date="2018-08" db="EMBL/GenBank/DDBJ databases">
        <title>Lysobacter soli KCTC 22011, whole genome shotgun sequence.</title>
        <authorList>
            <person name="Zhang X."/>
            <person name="Feng G."/>
            <person name="Zhu H."/>
        </authorList>
    </citation>
    <scope>NUCLEOTIDE SEQUENCE [LARGE SCALE GENOMIC DNA]</scope>
    <source>
        <strain evidence="2 3">KCTC 22011</strain>
    </source>
</reference>
<dbReference type="PANTHER" id="PTHR33434:SF2">
    <property type="entry name" value="FATTY ACID-BINDING PROTEIN TM_1468"/>
    <property type="match status" value="1"/>
</dbReference>